<evidence type="ECO:0000313" key="19">
    <source>
        <dbReference type="EMBL" id="CAI3957852.1"/>
    </source>
</evidence>
<dbReference type="InterPro" id="IPR000531">
    <property type="entry name" value="Beta-barrel_TonB"/>
</dbReference>
<organism evidence="18 20">
    <name type="scientific">Commensalibacter communis</name>
    <dbReference type="NCBI Taxonomy" id="2972786"/>
    <lineage>
        <taxon>Bacteria</taxon>
        <taxon>Pseudomonadati</taxon>
        <taxon>Pseudomonadota</taxon>
        <taxon>Alphaproteobacteria</taxon>
        <taxon>Acetobacterales</taxon>
        <taxon>Acetobacteraceae</taxon>
    </lineage>
</organism>
<dbReference type="InterPro" id="IPR010105">
    <property type="entry name" value="TonB_sidphr_rcpt"/>
</dbReference>
<dbReference type="Pfam" id="PF00593">
    <property type="entry name" value="TonB_dep_Rec_b-barrel"/>
    <property type="match status" value="1"/>
</dbReference>
<keyword evidence="12" id="KW-0675">Receptor</keyword>
<feature type="domain" description="TonB-dependent receptor plug" evidence="17">
    <location>
        <begin position="70"/>
        <end position="171"/>
    </location>
</feature>
<dbReference type="PROSITE" id="PS52016">
    <property type="entry name" value="TONB_DEPENDENT_REC_3"/>
    <property type="match status" value="1"/>
</dbReference>
<evidence type="ECO:0000256" key="15">
    <source>
        <dbReference type="RuleBase" id="RU003357"/>
    </source>
</evidence>
<evidence type="ECO:0000313" key="20">
    <source>
        <dbReference type="Proteomes" id="UP001154255"/>
    </source>
</evidence>
<evidence type="ECO:0000256" key="12">
    <source>
        <dbReference type="ARBA" id="ARBA00023170"/>
    </source>
</evidence>
<reference evidence="18" key="1">
    <citation type="submission" date="2022-10" db="EMBL/GenBank/DDBJ databases">
        <authorList>
            <person name="Botero Cardona J."/>
        </authorList>
    </citation>
    <scope>NUCLEOTIDE SEQUENCE</scope>
    <source>
        <strain evidence="18">LMG 31819</strain>
        <strain evidence="19">R-53529</strain>
    </source>
</reference>
<dbReference type="Proteomes" id="UP001154259">
    <property type="component" value="Unassembled WGS sequence"/>
</dbReference>
<keyword evidence="3 14" id="KW-0813">Transport</keyword>
<dbReference type="InterPro" id="IPR039426">
    <property type="entry name" value="TonB-dep_rcpt-like"/>
</dbReference>
<comment type="subcellular location">
    <subcellularLocation>
        <location evidence="1 14">Cell outer membrane</location>
        <topology evidence="1 14">Multi-pass membrane protein</topology>
    </subcellularLocation>
</comment>
<dbReference type="GO" id="GO:0009279">
    <property type="term" value="C:cell outer membrane"/>
    <property type="evidence" value="ECO:0007669"/>
    <property type="project" value="UniProtKB-SubCell"/>
</dbReference>
<dbReference type="SUPFAM" id="SSF56935">
    <property type="entry name" value="Porins"/>
    <property type="match status" value="1"/>
</dbReference>
<evidence type="ECO:0000256" key="7">
    <source>
        <dbReference type="ARBA" id="ARBA00022729"/>
    </source>
</evidence>
<dbReference type="AlphaFoldDB" id="A0A9W4XE02"/>
<evidence type="ECO:0000259" key="16">
    <source>
        <dbReference type="Pfam" id="PF00593"/>
    </source>
</evidence>
<evidence type="ECO:0000256" key="6">
    <source>
        <dbReference type="ARBA" id="ARBA00022692"/>
    </source>
</evidence>
<keyword evidence="10 15" id="KW-0798">TonB box</keyword>
<evidence type="ECO:0000313" key="21">
    <source>
        <dbReference type="Proteomes" id="UP001154259"/>
    </source>
</evidence>
<comment type="similarity">
    <text evidence="2 14 15">Belongs to the TonB-dependent receptor family.</text>
</comment>
<dbReference type="PANTHER" id="PTHR32552:SF68">
    <property type="entry name" value="FERRICHROME OUTER MEMBRANE TRANSPORTER_PHAGE RECEPTOR"/>
    <property type="match status" value="1"/>
</dbReference>
<keyword evidence="5" id="KW-0410">Iron transport</keyword>
<accession>A0A9W4XE02</accession>
<evidence type="ECO:0000256" key="3">
    <source>
        <dbReference type="ARBA" id="ARBA00022448"/>
    </source>
</evidence>
<keyword evidence="4 14" id="KW-1134">Transmembrane beta strand</keyword>
<dbReference type="Gene3D" id="2.40.170.20">
    <property type="entry name" value="TonB-dependent receptor, beta-barrel domain"/>
    <property type="match status" value="1"/>
</dbReference>
<keyword evidence="21" id="KW-1185">Reference proteome</keyword>
<evidence type="ECO:0000256" key="5">
    <source>
        <dbReference type="ARBA" id="ARBA00022496"/>
    </source>
</evidence>
<evidence type="ECO:0000256" key="10">
    <source>
        <dbReference type="ARBA" id="ARBA00023077"/>
    </source>
</evidence>
<proteinExistence type="inferred from homology"/>
<dbReference type="CDD" id="cd01347">
    <property type="entry name" value="ligand_gated_channel"/>
    <property type="match status" value="1"/>
</dbReference>
<dbReference type="InterPro" id="IPR037066">
    <property type="entry name" value="Plug_dom_sf"/>
</dbReference>
<keyword evidence="6 14" id="KW-0812">Transmembrane</keyword>
<dbReference type="GO" id="GO:0015891">
    <property type="term" value="P:siderophore transport"/>
    <property type="evidence" value="ECO:0007669"/>
    <property type="project" value="InterPro"/>
</dbReference>
<dbReference type="Pfam" id="PF07715">
    <property type="entry name" value="Plug"/>
    <property type="match status" value="1"/>
</dbReference>
<comment type="caution">
    <text evidence="18">The sequence shown here is derived from an EMBL/GenBank/DDBJ whole genome shotgun (WGS) entry which is preliminary data.</text>
</comment>
<gene>
    <name evidence="19" type="ORF">R53529_LOCUS2108</name>
    <name evidence="18" type="ORF">R53530_LOCUS2105</name>
</gene>
<evidence type="ECO:0000313" key="18">
    <source>
        <dbReference type="EMBL" id="CAI3955679.1"/>
    </source>
</evidence>
<dbReference type="FunFam" id="2.170.130.10:FF:000001">
    <property type="entry name" value="Catecholate siderophore TonB-dependent receptor"/>
    <property type="match status" value="1"/>
</dbReference>
<evidence type="ECO:0000256" key="9">
    <source>
        <dbReference type="ARBA" id="ARBA00023065"/>
    </source>
</evidence>
<dbReference type="Proteomes" id="UP001154255">
    <property type="component" value="Unassembled WGS sequence"/>
</dbReference>
<evidence type="ECO:0000256" key="8">
    <source>
        <dbReference type="ARBA" id="ARBA00023004"/>
    </source>
</evidence>
<evidence type="ECO:0000256" key="14">
    <source>
        <dbReference type="PROSITE-ProRule" id="PRU01360"/>
    </source>
</evidence>
<keyword evidence="11 14" id="KW-0472">Membrane</keyword>
<dbReference type="NCBIfam" id="TIGR01783">
    <property type="entry name" value="TonB-siderophor"/>
    <property type="match status" value="1"/>
</dbReference>
<feature type="domain" description="TonB-dependent receptor-like beta-barrel" evidence="16">
    <location>
        <begin position="244"/>
        <end position="684"/>
    </location>
</feature>
<name>A0A9W4XE02_9PROT</name>
<protein>
    <submittedName>
        <fullName evidence="18 19">Fe transport (CirA)</fullName>
    </submittedName>
</protein>
<keyword evidence="7" id="KW-0732">Signal</keyword>
<keyword evidence="9" id="KW-0406">Ion transport</keyword>
<evidence type="ECO:0000256" key="2">
    <source>
        <dbReference type="ARBA" id="ARBA00009810"/>
    </source>
</evidence>
<dbReference type="RefSeq" id="WP_271790527.1">
    <property type="nucleotide sequence ID" value="NZ_CAMXCM010000008.1"/>
</dbReference>
<dbReference type="EMBL" id="CAMXCM010000008">
    <property type="protein sequence ID" value="CAI3955679.1"/>
    <property type="molecule type" value="Genomic_DNA"/>
</dbReference>
<sequence length="715" mass="79620">MGFKQRIIVSLVYAINIAYFLDGYQSFAQEKDSDPVTETIVVRGERVNGPVHGYVAKQSSTASKTETSILKIPQSISVVGREEMDDRNVQTTTQALQYVPGVFASTSAASQRFDYFNIRGFDATLNGALLDGLRSTTAQSYARYQPFGMERIEVLRGPSGFLYGIGSPGGVVNAISKQPTKEKIREVGVNGGSYGRIQGEADFSGPIDKDKTLLYRVVGVIRKSGTQFRYVPDNTGYIAPSFSWKPDSNTSLTILSSFSRDEFGPPRPFLPIYGTILSNPNGKLKRNLYLDGRHLDNHMTQMGLGYIFDHRFDDTWSIHSASRYTYNDLLTQTLSGMSLASDMRTLNRAAYEFRITGRVFSMDNYGKAEWGIGDIVKATSILGTSWRNLGEDYSLDFGRASSIDIYHPTYGAGFSAPTPFTKTYQKANEVGVYTAHTLTFVKHLVLNFDARQDWAMVDTRNKLSRATTSQNDNKFTYLTGLTYVTDFGAAPYFSYTTSFAPTLGTDFYGNTFKPTEGKQIEAGIKYKPNHFDALFTFAWFRIDQTNVKTTDPNNIQNSIQTGEVRSQGVELSAVANITSDFKVLANYTYNDLSTTKTTVPGALHKVPTGLPQHMASFWGDYTLSKGKLAGLGLGFGMRYIGKTYANTLNTIKVPDFTLFDMAAHYNFKKLISNNGLRLDVNLNNMFNKRYYSTCSASSCNEGFGRTVMANLTYRW</sequence>
<dbReference type="GO" id="GO:0038023">
    <property type="term" value="F:signaling receptor activity"/>
    <property type="evidence" value="ECO:0007669"/>
    <property type="project" value="InterPro"/>
</dbReference>
<keyword evidence="13 14" id="KW-0998">Cell outer membrane</keyword>
<dbReference type="InterPro" id="IPR036942">
    <property type="entry name" value="Beta-barrel_TonB_sf"/>
</dbReference>
<evidence type="ECO:0000256" key="11">
    <source>
        <dbReference type="ARBA" id="ARBA00023136"/>
    </source>
</evidence>
<keyword evidence="8" id="KW-0408">Iron</keyword>
<dbReference type="FunFam" id="2.40.170.20:FF:000005">
    <property type="entry name" value="TonB-dependent siderophore receptor"/>
    <property type="match status" value="1"/>
</dbReference>
<dbReference type="PANTHER" id="PTHR32552">
    <property type="entry name" value="FERRICHROME IRON RECEPTOR-RELATED"/>
    <property type="match status" value="1"/>
</dbReference>
<evidence type="ECO:0000259" key="17">
    <source>
        <dbReference type="Pfam" id="PF07715"/>
    </source>
</evidence>
<evidence type="ECO:0000256" key="4">
    <source>
        <dbReference type="ARBA" id="ARBA00022452"/>
    </source>
</evidence>
<dbReference type="InterPro" id="IPR012910">
    <property type="entry name" value="Plug_dom"/>
</dbReference>
<dbReference type="Gene3D" id="2.170.130.10">
    <property type="entry name" value="TonB-dependent receptor, plug domain"/>
    <property type="match status" value="1"/>
</dbReference>
<dbReference type="GO" id="GO:0015344">
    <property type="term" value="F:siderophore uptake transmembrane transporter activity"/>
    <property type="evidence" value="ECO:0007669"/>
    <property type="project" value="TreeGrafter"/>
</dbReference>
<dbReference type="EMBL" id="CAMXCS010000008">
    <property type="protein sequence ID" value="CAI3957852.1"/>
    <property type="molecule type" value="Genomic_DNA"/>
</dbReference>
<evidence type="ECO:0000256" key="13">
    <source>
        <dbReference type="ARBA" id="ARBA00023237"/>
    </source>
</evidence>
<evidence type="ECO:0000256" key="1">
    <source>
        <dbReference type="ARBA" id="ARBA00004571"/>
    </source>
</evidence>